<accession>A0A841JHX3</accession>
<organism evidence="1 2">
    <name type="scientific">Mucilaginibacter lappiensis</name>
    <dbReference type="NCBI Taxonomy" id="354630"/>
    <lineage>
        <taxon>Bacteria</taxon>
        <taxon>Pseudomonadati</taxon>
        <taxon>Bacteroidota</taxon>
        <taxon>Sphingobacteriia</taxon>
        <taxon>Sphingobacteriales</taxon>
        <taxon>Sphingobacteriaceae</taxon>
        <taxon>Mucilaginibacter</taxon>
    </lineage>
</organism>
<dbReference type="EMBL" id="JACHCA010000013">
    <property type="protein sequence ID" value="MBB6130104.1"/>
    <property type="molecule type" value="Genomic_DNA"/>
</dbReference>
<evidence type="ECO:0000313" key="1">
    <source>
        <dbReference type="EMBL" id="MBB6130104.1"/>
    </source>
</evidence>
<dbReference type="AlphaFoldDB" id="A0A841JHX3"/>
<dbReference type="RefSeq" id="WP_183589021.1">
    <property type="nucleotide sequence ID" value="NZ_JACHCA010000013.1"/>
</dbReference>
<protein>
    <submittedName>
        <fullName evidence="1">Uncharacterized protein</fullName>
    </submittedName>
</protein>
<name>A0A841JHX3_9SPHI</name>
<dbReference type="Proteomes" id="UP000548326">
    <property type="component" value="Unassembled WGS sequence"/>
</dbReference>
<comment type="caution">
    <text evidence="1">The sequence shown here is derived from an EMBL/GenBank/DDBJ whole genome shotgun (WGS) entry which is preliminary data.</text>
</comment>
<gene>
    <name evidence="1" type="ORF">HDF22_004243</name>
</gene>
<evidence type="ECO:0000313" key="2">
    <source>
        <dbReference type="Proteomes" id="UP000548326"/>
    </source>
</evidence>
<proteinExistence type="predicted"/>
<reference evidence="1 2" key="1">
    <citation type="submission" date="2020-08" db="EMBL/GenBank/DDBJ databases">
        <title>Genomic Encyclopedia of Type Strains, Phase IV (KMG-V): Genome sequencing to study the core and pangenomes of soil and plant-associated prokaryotes.</title>
        <authorList>
            <person name="Whitman W."/>
        </authorList>
    </citation>
    <scope>NUCLEOTIDE SEQUENCE [LARGE SCALE GENOMIC DNA]</scope>
    <source>
        <strain evidence="1 2">MP601</strain>
    </source>
</reference>
<sequence length="79" mass="9021">MSFLNRKRPLPEDVVKEALNNPDGWVYVIDEAFKNEENVPPQAIKGAWKVNSKGIITGDFIYNPNYHSPKKNMSFNAAR</sequence>